<sequence length="227" mass="25652">MLCFSVSHDIHKANLYVIFTFSMLLFQICLGSNVAFREYYGTRVAPPLTAIPEDDKLIQISNIRSEVECFSHCVTYSECGMIIYSVSNEVCIVRKIKQLPGASSFIDIPANSIYTMLQAQTVACYCGTRYKCKALIIYLCDILPKAFCPESDAYCHFHIGLCKDLTKNIFVWQNGEAKTFDFWSEGNPSNSGDNENSVGLIPYYSYRWNDVPCKKLGTGRQICEIVV</sequence>
<evidence type="ECO:0000256" key="1">
    <source>
        <dbReference type="SAM" id="Phobius"/>
    </source>
</evidence>
<dbReference type="SUPFAM" id="SSF56436">
    <property type="entry name" value="C-type lectin-like"/>
    <property type="match status" value="1"/>
</dbReference>
<dbReference type="Gene3D" id="3.10.100.10">
    <property type="entry name" value="Mannose-Binding Protein A, subunit A"/>
    <property type="match status" value="1"/>
</dbReference>
<name>A0AA36AHD8_OCTVU</name>
<dbReference type="Pfam" id="PF00059">
    <property type="entry name" value="Lectin_C"/>
    <property type="match status" value="1"/>
</dbReference>
<protein>
    <recommendedName>
        <fullName evidence="2">C-type lectin domain-containing protein</fullName>
    </recommendedName>
</protein>
<dbReference type="InterPro" id="IPR001304">
    <property type="entry name" value="C-type_lectin-like"/>
</dbReference>
<dbReference type="InterPro" id="IPR016186">
    <property type="entry name" value="C-type_lectin-like/link_sf"/>
</dbReference>
<reference evidence="3" key="1">
    <citation type="submission" date="2023-08" db="EMBL/GenBank/DDBJ databases">
        <authorList>
            <person name="Alioto T."/>
            <person name="Alioto T."/>
            <person name="Gomez Garrido J."/>
        </authorList>
    </citation>
    <scope>NUCLEOTIDE SEQUENCE</scope>
</reference>
<keyword evidence="1" id="KW-0812">Transmembrane</keyword>
<evidence type="ECO:0000313" key="4">
    <source>
        <dbReference type="Proteomes" id="UP001162480"/>
    </source>
</evidence>
<dbReference type="PROSITE" id="PS50041">
    <property type="entry name" value="C_TYPE_LECTIN_2"/>
    <property type="match status" value="1"/>
</dbReference>
<evidence type="ECO:0000259" key="2">
    <source>
        <dbReference type="PROSITE" id="PS50041"/>
    </source>
</evidence>
<gene>
    <name evidence="3" type="ORF">OCTVUL_1B027516</name>
</gene>
<keyword evidence="1" id="KW-0472">Membrane</keyword>
<proteinExistence type="predicted"/>
<dbReference type="Proteomes" id="UP001162480">
    <property type="component" value="Chromosome 1"/>
</dbReference>
<evidence type="ECO:0000313" key="3">
    <source>
        <dbReference type="EMBL" id="CAI9716193.1"/>
    </source>
</evidence>
<keyword evidence="1" id="KW-1133">Transmembrane helix</keyword>
<dbReference type="InterPro" id="IPR016187">
    <property type="entry name" value="CTDL_fold"/>
</dbReference>
<dbReference type="EMBL" id="OX597814">
    <property type="protein sequence ID" value="CAI9716193.1"/>
    <property type="molecule type" value="Genomic_DNA"/>
</dbReference>
<feature type="domain" description="C-type lectin" evidence="2">
    <location>
        <begin position="159"/>
        <end position="215"/>
    </location>
</feature>
<feature type="transmembrane region" description="Helical" evidence="1">
    <location>
        <begin position="15"/>
        <end position="36"/>
    </location>
</feature>
<organism evidence="3 4">
    <name type="scientific">Octopus vulgaris</name>
    <name type="common">Common octopus</name>
    <dbReference type="NCBI Taxonomy" id="6645"/>
    <lineage>
        <taxon>Eukaryota</taxon>
        <taxon>Metazoa</taxon>
        <taxon>Spiralia</taxon>
        <taxon>Lophotrochozoa</taxon>
        <taxon>Mollusca</taxon>
        <taxon>Cephalopoda</taxon>
        <taxon>Coleoidea</taxon>
        <taxon>Octopodiformes</taxon>
        <taxon>Octopoda</taxon>
        <taxon>Incirrata</taxon>
        <taxon>Octopodidae</taxon>
        <taxon>Octopus</taxon>
    </lineage>
</organism>
<accession>A0AA36AHD8</accession>
<dbReference type="AlphaFoldDB" id="A0AA36AHD8"/>
<keyword evidence="4" id="KW-1185">Reference proteome</keyword>